<proteinExistence type="predicted"/>
<keyword evidence="4" id="KW-1185">Reference proteome</keyword>
<gene>
    <name evidence="3" type="ORF">JS756_14030</name>
</gene>
<dbReference type="EMBL" id="JAFFZS010000009">
    <property type="protein sequence ID" value="MBN0045209.1"/>
    <property type="molecule type" value="Genomic_DNA"/>
</dbReference>
<dbReference type="PROSITE" id="PS51257">
    <property type="entry name" value="PROKAR_LIPOPROTEIN"/>
    <property type="match status" value="1"/>
</dbReference>
<dbReference type="Proteomes" id="UP000788262">
    <property type="component" value="Unassembled WGS sequence"/>
</dbReference>
<feature type="region of interest" description="Disordered" evidence="1">
    <location>
        <begin position="22"/>
        <end position="44"/>
    </location>
</feature>
<evidence type="ECO:0008006" key="5">
    <source>
        <dbReference type="Google" id="ProtNLM"/>
    </source>
</evidence>
<reference evidence="3 4" key="1">
    <citation type="submission" date="2021-02" db="EMBL/GenBank/DDBJ databases">
        <title>Whole genome sequencing of Streptomyces actuosus VRA1.</title>
        <authorList>
            <person name="Sen G."/>
            <person name="Sen A."/>
        </authorList>
    </citation>
    <scope>NUCLEOTIDE SEQUENCE [LARGE SCALE GENOMIC DNA]</scope>
    <source>
        <strain evidence="3 4">VRA1</strain>
    </source>
</reference>
<evidence type="ECO:0000256" key="1">
    <source>
        <dbReference type="SAM" id="MobiDB-lite"/>
    </source>
</evidence>
<feature type="signal peptide" evidence="2">
    <location>
        <begin position="1"/>
        <end position="19"/>
    </location>
</feature>
<keyword evidence="2" id="KW-0732">Signal</keyword>
<feature type="chain" id="PRO_5047527287" description="PEBP family protein" evidence="2">
    <location>
        <begin position="20"/>
        <end position="239"/>
    </location>
</feature>
<protein>
    <recommendedName>
        <fullName evidence="5">PEBP family protein</fullName>
    </recommendedName>
</protein>
<organism evidence="3 4">
    <name type="scientific">Streptomyces actuosus</name>
    <dbReference type="NCBI Taxonomy" id="1885"/>
    <lineage>
        <taxon>Bacteria</taxon>
        <taxon>Bacillati</taxon>
        <taxon>Actinomycetota</taxon>
        <taxon>Actinomycetes</taxon>
        <taxon>Kitasatosporales</taxon>
        <taxon>Streptomycetaceae</taxon>
        <taxon>Streptomyces</taxon>
    </lineage>
</organism>
<name>A0ABS2VQ27_STRAS</name>
<evidence type="ECO:0000256" key="2">
    <source>
        <dbReference type="SAM" id="SignalP"/>
    </source>
</evidence>
<dbReference type="Gene3D" id="2.60.120.260">
    <property type="entry name" value="Galactose-binding domain-like"/>
    <property type="match status" value="1"/>
</dbReference>
<dbReference type="RefSeq" id="WP_205383420.1">
    <property type="nucleotide sequence ID" value="NZ_JAFFZS010000009.1"/>
</dbReference>
<sequence>MRRIRTALLSLMLAASAVACTSGSDSQGVGQADGGGAGTADESAGDSTEYQIDIWADNWMAVYVDGELIGEDSVPITTERSFNAETFTFRAAAPFTVAIEAKDFKESDSGLEYIGTDRQQMGDGGMIAQVTDTGRGKVVAATDDSWSALVVHRAPLNTECEKSADPDTTCESEIIDTPKEWTSADFNDRSWASATEWTSADVGPKGGYAEIEWDDGAKLIWGSDLKIDNTILFRKEITA</sequence>
<comment type="caution">
    <text evidence="3">The sequence shown here is derived from an EMBL/GenBank/DDBJ whole genome shotgun (WGS) entry which is preliminary data.</text>
</comment>
<accession>A0ABS2VQ27</accession>
<evidence type="ECO:0000313" key="4">
    <source>
        <dbReference type="Proteomes" id="UP000788262"/>
    </source>
</evidence>
<evidence type="ECO:0000313" key="3">
    <source>
        <dbReference type="EMBL" id="MBN0045209.1"/>
    </source>
</evidence>